<evidence type="ECO:0000313" key="3">
    <source>
        <dbReference type="Proteomes" id="UP000811619"/>
    </source>
</evidence>
<sequence>MPTQAQTRGSSRRSATAVDEADDENTRAWPSCAPATGVASPDGSSRDHEAEARRYSSSLCRPASRGDGSRERRDLERGVEKSGAGDAHLVRWEGPDDAEDPKSWPAGNKWAAVLC</sequence>
<feature type="non-terminal residue" evidence="2">
    <location>
        <position position="115"/>
    </location>
</feature>
<dbReference type="AlphaFoldDB" id="A0A8K0NG77"/>
<proteinExistence type="predicted"/>
<dbReference type="Proteomes" id="UP000811619">
    <property type="component" value="Unassembled WGS sequence"/>
</dbReference>
<feature type="compositionally biased region" description="Polar residues" evidence="1">
    <location>
        <begin position="1"/>
        <end position="14"/>
    </location>
</feature>
<dbReference type="EMBL" id="SRPY01000821">
    <property type="protein sequence ID" value="KAG5917322.1"/>
    <property type="molecule type" value="Genomic_DNA"/>
</dbReference>
<keyword evidence="3" id="KW-1185">Reference proteome</keyword>
<reference evidence="2" key="1">
    <citation type="journal article" date="2020" name="bioRxiv">
        <title>Whole genome comparisons of ergot fungi reveals the divergence and evolution of species within the genus Claviceps are the result of varying mechanisms driving genome evolution and host range expansion.</title>
        <authorList>
            <person name="Wyka S.A."/>
            <person name="Mondo S.J."/>
            <person name="Liu M."/>
            <person name="Dettman J."/>
            <person name="Nalam V."/>
            <person name="Broders K.D."/>
        </authorList>
    </citation>
    <scope>NUCLEOTIDE SEQUENCE</scope>
    <source>
        <strain evidence="2">CCC 489</strain>
    </source>
</reference>
<accession>A0A8K0NG77</accession>
<feature type="compositionally biased region" description="Basic and acidic residues" evidence="1">
    <location>
        <begin position="44"/>
        <end position="54"/>
    </location>
</feature>
<feature type="compositionally biased region" description="Basic and acidic residues" evidence="1">
    <location>
        <begin position="67"/>
        <end position="80"/>
    </location>
</feature>
<name>A0A8K0NG77_9HYPO</name>
<gene>
    <name evidence="2" type="ORF">E4U42_007302</name>
</gene>
<evidence type="ECO:0000256" key="1">
    <source>
        <dbReference type="SAM" id="MobiDB-lite"/>
    </source>
</evidence>
<feature type="region of interest" description="Disordered" evidence="1">
    <location>
        <begin position="1"/>
        <end position="109"/>
    </location>
</feature>
<comment type="caution">
    <text evidence="2">The sequence shown here is derived from an EMBL/GenBank/DDBJ whole genome shotgun (WGS) entry which is preliminary data.</text>
</comment>
<protein>
    <submittedName>
        <fullName evidence="2">Uncharacterized protein</fullName>
    </submittedName>
</protein>
<evidence type="ECO:0000313" key="2">
    <source>
        <dbReference type="EMBL" id="KAG5917322.1"/>
    </source>
</evidence>
<organism evidence="2 3">
    <name type="scientific">Claviceps africana</name>
    <dbReference type="NCBI Taxonomy" id="83212"/>
    <lineage>
        <taxon>Eukaryota</taxon>
        <taxon>Fungi</taxon>
        <taxon>Dikarya</taxon>
        <taxon>Ascomycota</taxon>
        <taxon>Pezizomycotina</taxon>
        <taxon>Sordariomycetes</taxon>
        <taxon>Hypocreomycetidae</taxon>
        <taxon>Hypocreales</taxon>
        <taxon>Clavicipitaceae</taxon>
        <taxon>Claviceps</taxon>
    </lineage>
</organism>